<organism evidence="3 4">
    <name type="scientific">Bordetella bronchialis</name>
    <dbReference type="NCBI Taxonomy" id="463025"/>
    <lineage>
        <taxon>Bacteria</taxon>
        <taxon>Pseudomonadati</taxon>
        <taxon>Pseudomonadota</taxon>
        <taxon>Betaproteobacteria</taxon>
        <taxon>Burkholderiales</taxon>
        <taxon>Alcaligenaceae</taxon>
        <taxon>Bordetella</taxon>
    </lineage>
</organism>
<evidence type="ECO:0000313" key="4">
    <source>
        <dbReference type="Proteomes" id="UP000091897"/>
    </source>
</evidence>
<dbReference type="EMBL" id="CP016170">
    <property type="protein sequence ID" value="ANN66481.1"/>
    <property type="molecule type" value="Genomic_DNA"/>
</dbReference>
<evidence type="ECO:0000256" key="1">
    <source>
        <dbReference type="SAM" id="MobiDB-lite"/>
    </source>
</evidence>
<evidence type="ECO:0000256" key="2">
    <source>
        <dbReference type="SAM" id="Phobius"/>
    </source>
</evidence>
<dbReference type="Proteomes" id="UP000091897">
    <property type="component" value="Chromosome"/>
</dbReference>
<dbReference type="RefSeq" id="WP_066347625.1">
    <property type="nucleotide sequence ID" value="NZ_CBCSFJ010000005.1"/>
</dbReference>
<evidence type="ECO:0000313" key="3">
    <source>
        <dbReference type="EMBL" id="ANN66481.1"/>
    </source>
</evidence>
<feature type="region of interest" description="Disordered" evidence="1">
    <location>
        <begin position="1"/>
        <end position="29"/>
    </location>
</feature>
<reference evidence="3 4" key="1">
    <citation type="submission" date="2016-06" db="EMBL/GenBank/DDBJ databases">
        <title>Complete genome sequences of Bordetella bronchialis and Bordetella flabilis.</title>
        <authorList>
            <person name="LiPuma J.J."/>
            <person name="Spilker T."/>
        </authorList>
    </citation>
    <scope>NUCLEOTIDE SEQUENCE [LARGE SCALE GENOMIC DNA]</scope>
    <source>
        <strain evidence="3 4">AU3182</strain>
    </source>
</reference>
<accession>A0ABM6CR42</accession>
<keyword evidence="2" id="KW-1133">Transmembrane helix</keyword>
<gene>
    <name evidence="3" type="ORF">BAU06_09395</name>
</gene>
<evidence type="ECO:0008006" key="5">
    <source>
        <dbReference type="Google" id="ProtNLM"/>
    </source>
</evidence>
<proteinExistence type="predicted"/>
<keyword evidence="4" id="KW-1185">Reference proteome</keyword>
<protein>
    <recommendedName>
        <fullName evidence="5">DUF883 domain-containing protein</fullName>
    </recommendedName>
</protein>
<feature type="transmembrane region" description="Helical" evidence="2">
    <location>
        <begin position="52"/>
        <end position="71"/>
    </location>
</feature>
<keyword evidence="2" id="KW-0472">Membrane</keyword>
<feature type="compositionally biased region" description="Low complexity" evidence="1">
    <location>
        <begin position="9"/>
        <end position="29"/>
    </location>
</feature>
<sequence>MTDKTQDTAAAAASPAAAPAGNPDAGPAAVGATVADVKTDVAAAAARRPWTVVAWSLAAGAVLGLIVGAMFF</sequence>
<name>A0ABM6CR42_9BORD</name>
<keyword evidence="2" id="KW-0812">Transmembrane</keyword>